<protein>
    <submittedName>
        <fullName evidence="5">GTPase</fullName>
    </submittedName>
</protein>
<feature type="domain" description="ABC transporter" evidence="4">
    <location>
        <begin position="1"/>
        <end position="234"/>
    </location>
</feature>
<dbReference type="RefSeq" id="WP_188369415.1">
    <property type="nucleotide sequence ID" value="NZ_BMFH01000001.1"/>
</dbReference>
<keyword evidence="6" id="KW-1185">Reference proteome</keyword>
<dbReference type="Proteomes" id="UP000625780">
    <property type="component" value="Unassembled WGS sequence"/>
</dbReference>
<dbReference type="SUPFAM" id="SSF52540">
    <property type="entry name" value="P-loop containing nucleoside triphosphate hydrolases"/>
    <property type="match status" value="1"/>
</dbReference>
<dbReference type="InterPro" id="IPR027417">
    <property type="entry name" value="P-loop_NTPase"/>
</dbReference>
<evidence type="ECO:0000259" key="4">
    <source>
        <dbReference type="PROSITE" id="PS50893"/>
    </source>
</evidence>
<comment type="caution">
    <text evidence="5">The sequence shown here is derived from an EMBL/GenBank/DDBJ whole genome shotgun (WGS) entry which is preliminary data.</text>
</comment>
<gene>
    <name evidence="5" type="primary">modC</name>
    <name evidence="5" type="ORF">GCM10011361_08090</name>
</gene>
<dbReference type="InterPro" id="IPR050093">
    <property type="entry name" value="ABC_SmlMolc_Importer"/>
</dbReference>
<keyword evidence="1" id="KW-0813">Transport</keyword>
<reference evidence="6" key="1">
    <citation type="journal article" date="2019" name="Int. J. Syst. Evol. Microbiol.">
        <title>The Global Catalogue of Microorganisms (GCM) 10K type strain sequencing project: providing services to taxonomists for standard genome sequencing and annotation.</title>
        <authorList>
            <consortium name="The Broad Institute Genomics Platform"/>
            <consortium name="The Broad Institute Genome Sequencing Center for Infectious Disease"/>
            <person name="Wu L."/>
            <person name="Ma J."/>
        </authorList>
    </citation>
    <scope>NUCLEOTIDE SEQUENCE [LARGE SCALE GENOMIC DNA]</scope>
    <source>
        <strain evidence="6">CGMCC 1.12606</strain>
    </source>
</reference>
<dbReference type="Gene3D" id="3.40.50.300">
    <property type="entry name" value="P-loop containing nucleotide triphosphate hydrolases"/>
    <property type="match status" value="1"/>
</dbReference>
<evidence type="ECO:0000256" key="2">
    <source>
        <dbReference type="ARBA" id="ARBA00022741"/>
    </source>
</evidence>
<evidence type="ECO:0000256" key="3">
    <source>
        <dbReference type="ARBA" id="ARBA00022840"/>
    </source>
</evidence>
<evidence type="ECO:0000313" key="5">
    <source>
        <dbReference type="EMBL" id="GGD43496.1"/>
    </source>
</evidence>
<dbReference type="PROSITE" id="PS00211">
    <property type="entry name" value="ABC_TRANSPORTER_1"/>
    <property type="match status" value="1"/>
</dbReference>
<dbReference type="InterPro" id="IPR017871">
    <property type="entry name" value="ABC_transporter-like_CS"/>
</dbReference>
<dbReference type="PROSITE" id="PS50893">
    <property type="entry name" value="ABC_TRANSPORTER_2"/>
    <property type="match status" value="1"/>
</dbReference>
<organism evidence="5 6">
    <name type="scientific">Muriicola marianensis</name>
    <dbReference type="NCBI Taxonomy" id="1324801"/>
    <lineage>
        <taxon>Bacteria</taxon>
        <taxon>Pseudomonadati</taxon>
        <taxon>Bacteroidota</taxon>
        <taxon>Flavobacteriia</taxon>
        <taxon>Flavobacteriales</taxon>
        <taxon>Flavobacteriaceae</taxon>
        <taxon>Muriicola</taxon>
    </lineage>
</organism>
<keyword evidence="3" id="KW-0067">ATP-binding</keyword>
<evidence type="ECO:0000256" key="1">
    <source>
        <dbReference type="ARBA" id="ARBA00022448"/>
    </source>
</evidence>
<dbReference type="PANTHER" id="PTHR42781">
    <property type="entry name" value="SPERMIDINE/PUTRESCINE IMPORT ATP-BINDING PROTEIN POTA"/>
    <property type="match status" value="1"/>
</dbReference>
<sequence>MIEVRIHKELRSKGGDFSLDLELEIPEGQLITLYGPSGSGKTSLLRSLAGLLTPDRGRIARKEQVWFDSQKRTNLSPQKRNVGFVFQENALFPNMTVLGNLKFAQQKGSSHDLSEELIRDLDLQDLRDRYPDSLSGGQKQRVSLARALAQRPDILLLDEPLAALDAEMRLKLQEYILSSHRKFGLTTLMVSHDLAEIIKLSDLTVVMEKGRIRKTGTPREIFMERRLSGKFQFTGTLLELERERVITVASVLIGNHIIKVAAHPSEMEGLLPGDQVVVASKAFNPVIYKVDEQQ</sequence>
<name>A0ABQ1QSA7_9FLAO</name>
<dbReference type="EMBL" id="BMFH01000001">
    <property type="protein sequence ID" value="GGD43496.1"/>
    <property type="molecule type" value="Genomic_DNA"/>
</dbReference>
<dbReference type="Pfam" id="PF00005">
    <property type="entry name" value="ABC_tran"/>
    <property type="match status" value="1"/>
</dbReference>
<dbReference type="PANTHER" id="PTHR42781:SF4">
    <property type="entry name" value="SPERMIDINE_PUTRESCINE IMPORT ATP-BINDING PROTEIN POTA"/>
    <property type="match status" value="1"/>
</dbReference>
<evidence type="ECO:0000313" key="6">
    <source>
        <dbReference type="Proteomes" id="UP000625780"/>
    </source>
</evidence>
<proteinExistence type="predicted"/>
<dbReference type="SMART" id="SM00382">
    <property type="entry name" value="AAA"/>
    <property type="match status" value="1"/>
</dbReference>
<dbReference type="InterPro" id="IPR003439">
    <property type="entry name" value="ABC_transporter-like_ATP-bd"/>
</dbReference>
<accession>A0ABQ1QSA7</accession>
<keyword evidence="2" id="KW-0547">Nucleotide-binding</keyword>
<dbReference type="InterPro" id="IPR003593">
    <property type="entry name" value="AAA+_ATPase"/>
</dbReference>